<dbReference type="GO" id="GO:0000977">
    <property type="term" value="F:RNA polymerase II transcription regulatory region sequence-specific DNA binding"/>
    <property type="evidence" value="ECO:0000318"/>
    <property type="project" value="GO_Central"/>
</dbReference>
<dbReference type="HOGENOM" id="CLU_789764_0_0_1"/>
<dbReference type="IntAct" id="Q4H3V8">
    <property type="interactions" value="1"/>
</dbReference>
<keyword evidence="3" id="KW-0805">Transcription regulation</keyword>
<dbReference type="Pfam" id="PF00170">
    <property type="entry name" value="bZIP_1"/>
    <property type="match status" value="1"/>
</dbReference>
<dbReference type="RefSeq" id="NP_001071659.1">
    <property type="nucleotide sequence ID" value="NM_001078191.1"/>
</dbReference>
<dbReference type="GeneTree" id="ENSGT00530000063801"/>
<evidence type="ECO:0000313" key="11">
    <source>
        <dbReference type="Proteomes" id="UP000008144"/>
    </source>
</evidence>
<dbReference type="KEGG" id="cin:778545"/>
<dbReference type="InterPro" id="IPR004827">
    <property type="entry name" value="bZIP"/>
</dbReference>
<organism evidence="9">
    <name type="scientific">Ciona intestinalis</name>
    <name type="common">Transparent sea squirt</name>
    <name type="synonym">Ascidia intestinalis</name>
    <dbReference type="NCBI Taxonomy" id="7719"/>
    <lineage>
        <taxon>Eukaryota</taxon>
        <taxon>Metazoa</taxon>
        <taxon>Chordata</taxon>
        <taxon>Tunicata</taxon>
        <taxon>Ascidiacea</taxon>
        <taxon>Phlebobranchia</taxon>
        <taxon>Cionidae</taxon>
        <taxon>Ciona</taxon>
    </lineage>
</organism>
<evidence type="ECO:0000256" key="2">
    <source>
        <dbReference type="ARBA" id="ARBA00007163"/>
    </source>
</evidence>
<dbReference type="CDD" id="cd14692">
    <property type="entry name" value="bZIP_ATF4"/>
    <property type="match status" value="1"/>
</dbReference>
<dbReference type="FunFam" id="1.20.5.170:FF:000021">
    <property type="entry name" value="Cyclic AMP-dependent transcription factor ATF-4"/>
    <property type="match status" value="1"/>
</dbReference>
<dbReference type="GO" id="GO:0042981">
    <property type="term" value="P:regulation of apoptotic process"/>
    <property type="evidence" value="ECO:0007669"/>
    <property type="project" value="UniProtKB-ARBA"/>
</dbReference>
<evidence type="ECO:0000256" key="6">
    <source>
        <dbReference type="ARBA" id="ARBA00023242"/>
    </source>
</evidence>
<evidence type="ECO:0000259" key="8">
    <source>
        <dbReference type="PROSITE" id="PS50217"/>
    </source>
</evidence>
<evidence type="ECO:0000256" key="4">
    <source>
        <dbReference type="ARBA" id="ARBA00023125"/>
    </source>
</evidence>
<evidence type="ECO:0000256" key="7">
    <source>
        <dbReference type="SAM" id="MobiDB-lite"/>
    </source>
</evidence>
<keyword evidence="5" id="KW-0804">Transcription</keyword>
<comment type="similarity">
    <text evidence="2">Belongs to the bZIP family.</text>
</comment>
<feature type="domain" description="BZIP" evidence="8">
    <location>
        <begin position="269"/>
        <end position="332"/>
    </location>
</feature>
<dbReference type="PROSITE" id="PS50217">
    <property type="entry name" value="BZIP"/>
    <property type="match status" value="1"/>
</dbReference>
<dbReference type="PANTHER" id="PTHR13044">
    <property type="entry name" value="ACTIVATING TRANSCRIPTION FACTOR ATF 4/5"/>
    <property type="match status" value="1"/>
</dbReference>
<evidence type="ECO:0000313" key="9">
    <source>
        <dbReference type="EMBL" id="BAE06319.1"/>
    </source>
</evidence>
<feature type="region of interest" description="Disordered" evidence="7">
    <location>
        <begin position="227"/>
        <end position="305"/>
    </location>
</feature>
<dbReference type="PANTHER" id="PTHR13044:SF14">
    <property type="entry name" value="CRYPTOCEPHAL, ISOFORM A"/>
    <property type="match status" value="1"/>
</dbReference>
<dbReference type="InterPro" id="IPR046347">
    <property type="entry name" value="bZIP_sf"/>
</dbReference>
<protein>
    <submittedName>
        <fullName evidence="9 10">Transcription factor protein</fullName>
    </submittedName>
</protein>
<evidence type="ECO:0000256" key="3">
    <source>
        <dbReference type="ARBA" id="ARBA00023015"/>
    </source>
</evidence>
<dbReference type="PROSITE" id="PS00036">
    <property type="entry name" value="BZIP_BASIC"/>
    <property type="match status" value="1"/>
</dbReference>
<dbReference type="GeneID" id="778545"/>
<sequence length="340" mass="37239">MLGSMYESEDIPLFGGNLLGDGSLGTGHEELVEKLVGGSTMYPQTAPSSGVCYQENPLNDTAGLSLGSEWMTDNIDLSLLDDLVDSGFLGNQEELKNSAYYACQPISPASSFDSGVASPGSSSYPSIESPVSNYSGSDSYIDTPLEQLSPLPANTAVNTLSTEQNAFPDFGIDGDLLLEELGIKVIEDNNCESSFPSLQVHEVQPATTTTNTINCSSELSFLLSSTNAQPTHQTPPVPQVSQVNYIPVKTSPPPSKSRGGRKSKVTTTVERKQRKRDQNKNAATRYRERKRLEFSKQESEQRVLEEKNKSLHDNVNRVTREIEYLKELMIEVYKIKGLIK</sequence>
<keyword evidence="4" id="KW-0238">DNA-binding</keyword>
<dbReference type="SMART" id="SM00338">
    <property type="entry name" value="BRLZ"/>
    <property type="match status" value="1"/>
</dbReference>
<dbReference type="Ensembl" id="ENSCINT00000022579.2">
    <property type="protein sequence ID" value="ENSCINP00000022333.2"/>
    <property type="gene ID" value="ENSCING00000011762.2"/>
</dbReference>
<name>Q4H3V8_CIOIN</name>
<reference evidence="11" key="1">
    <citation type="journal article" date="2002" name="Science">
        <title>The draft genome of Ciona intestinalis: insights into chordate and vertebrate origins.</title>
        <authorList>
            <person name="Dehal P."/>
            <person name="Satou Y."/>
            <person name="Campbell R.K."/>
            <person name="Chapman J."/>
            <person name="Degnan B."/>
            <person name="De Tomaso A."/>
            <person name="Davidson B."/>
            <person name="Di Gregorio A."/>
            <person name="Gelpke M."/>
            <person name="Goodstein D.M."/>
            <person name="Harafuji N."/>
            <person name="Hastings K.E."/>
            <person name="Ho I."/>
            <person name="Hotta K."/>
            <person name="Huang W."/>
            <person name="Kawashima T."/>
            <person name="Lemaire P."/>
            <person name="Martinez D."/>
            <person name="Meinertzhagen I.A."/>
            <person name="Necula S."/>
            <person name="Nonaka M."/>
            <person name="Putnam N."/>
            <person name="Rash S."/>
            <person name="Saiga H."/>
            <person name="Satake M."/>
            <person name="Terry A."/>
            <person name="Yamada L."/>
            <person name="Wang H.G."/>
            <person name="Awazu S."/>
            <person name="Azumi K."/>
            <person name="Boore J."/>
            <person name="Branno M."/>
            <person name="Chin-Bow S."/>
            <person name="DeSantis R."/>
            <person name="Doyle S."/>
            <person name="Francino P."/>
            <person name="Keys D.N."/>
            <person name="Haga S."/>
            <person name="Hayashi H."/>
            <person name="Hino K."/>
            <person name="Imai K.S."/>
            <person name="Inaba K."/>
            <person name="Kano S."/>
            <person name="Kobayashi K."/>
            <person name="Kobayashi M."/>
            <person name="Lee B.I."/>
            <person name="Makabe K.W."/>
            <person name="Manohar C."/>
            <person name="Matassi G."/>
            <person name="Medina M."/>
            <person name="Mochizuki Y."/>
            <person name="Mount S."/>
            <person name="Morishita T."/>
            <person name="Miura S."/>
            <person name="Nakayama A."/>
            <person name="Nishizaka S."/>
            <person name="Nomoto H."/>
            <person name="Ohta F."/>
            <person name="Oishi K."/>
            <person name="Rigoutsos I."/>
            <person name="Sano M."/>
            <person name="Sasaki A."/>
            <person name="Sasakura Y."/>
            <person name="Shoguchi E."/>
            <person name="Shin-i T."/>
            <person name="Spagnuolo A."/>
            <person name="Stainier D."/>
            <person name="Suzuki M.M."/>
            <person name="Tassy O."/>
            <person name="Takatori N."/>
            <person name="Tokuoka M."/>
            <person name="Yagi K."/>
            <person name="Yoshizaki F."/>
            <person name="Wada S."/>
            <person name="Zhang C."/>
            <person name="Hyatt P.D."/>
            <person name="Larimer F."/>
            <person name="Detter C."/>
            <person name="Doggett N."/>
            <person name="Glavina T."/>
            <person name="Hawkins T."/>
            <person name="Richardson P."/>
            <person name="Lucas S."/>
            <person name="Kohara Y."/>
            <person name="Levine M."/>
            <person name="Satoh N."/>
            <person name="Rokhsar D.S."/>
        </authorList>
    </citation>
    <scope>NUCLEOTIDE SEQUENCE [LARGE SCALE GENOMIC DNA]</scope>
</reference>
<reference evidence="9" key="3">
    <citation type="journal article" date="2004" name="Development">
        <title>Gene expression profiles of transcription factors and signaling molecules in the ascidian embryo: towards a comprehensive understanding of gene networks.</title>
        <authorList>
            <person name="Imai K.S."/>
            <person name="Hino K."/>
            <person name="Yagi K."/>
            <person name="Satoh N."/>
            <person name="Satou Y."/>
        </authorList>
    </citation>
    <scope>NUCLEOTIDE SEQUENCE</scope>
</reference>
<dbReference type="OMA" id="TEQNAFP"/>
<gene>
    <name evidence="9" type="primary">Ci-ATF4/5</name>
    <name evidence="10" type="synonym">atf4/5</name>
</gene>
<dbReference type="STRING" id="7719.ENSCINP00000022333"/>
<dbReference type="Gene3D" id="1.20.5.170">
    <property type="match status" value="1"/>
</dbReference>
<dbReference type="AlphaFoldDB" id="Q4H3V8"/>
<keyword evidence="6" id="KW-0539">Nucleus</keyword>
<reference evidence="10" key="6">
    <citation type="submission" date="2025-05" db="UniProtKB">
        <authorList>
            <consortium name="Ensembl"/>
        </authorList>
    </citation>
    <scope>IDENTIFICATION</scope>
</reference>
<dbReference type="EMBL" id="EAAA01001623">
    <property type="status" value="NOT_ANNOTATED_CDS"/>
    <property type="molecule type" value="Genomic_DNA"/>
</dbReference>
<feature type="compositionally biased region" description="Basic and acidic residues" evidence="7">
    <location>
        <begin position="290"/>
        <end position="305"/>
    </location>
</feature>
<reference evidence="10" key="5">
    <citation type="journal article" date="2008" name="Genome Biol.">
        <title>Improved genome assembly and evidence-based global gene model set for the chordate Ciona intestinalis: new insight into intron and operon populations.</title>
        <authorList>
            <person name="Satou Y."/>
            <person name="Mineta K."/>
            <person name="Ogasawara M."/>
            <person name="Sasakura Y."/>
            <person name="Shoguchi E."/>
            <person name="Ueno K."/>
            <person name="Yamada L."/>
            <person name="Matsumoto J."/>
            <person name="Wasserscheid J."/>
            <person name="Dewar K."/>
            <person name="Wiley G.B."/>
            <person name="Macmil S.L."/>
            <person name="Roe B.A."/>
            <person name="Zeller R.W."/>
            <person name="Hastings K.E."/>
            <person name="Lemaire P."/>
            <person name="Lindquist E."/>
            <person name="Endo T."/>
            <person name="Hotta K."/>
            <person name="Inaba K."/>
        </authorList>
    </citation>
    <scope>NUCLEOTIDE SEQUENCE [LARGE SCALE GENOMIC DNA]</scope>
    <source>
        <strain evidence="10">wild type</strain>
    </source>
</reference>
<proteinExistence type="evidence at transcript level"/>
<evidence type="ECO:0000256" key="1">
    <source>
        <dbReference type="ARBA" id="ARBA00004123"/>
    </source>
</evidence>
<evidence type="ECO:0000313" key="10">
    <source>
        <dbReference type="Ensembl" id="ENSCINP00000022333.2"/>
    </source>
</evidence>
<dbReference type="Proteomes" id="UP000008144">
    <property type="component" value="Chromosome 3"/>
</dbReference>
<dbReference type="EMBL" id="AB210314">
    <property type="protein sequence ID" value="BAE06319.1"/>
    <property type="molecule type" value="mRNA"/>
</dbReference>
<reference evidence="9" key="2">
    <citation type="journal article" date="2003" name="Dev. Genes Evol.">
        <title>Genomewide surveys of developmentally relevant genes in Ciona intestinalis.</title>
        <authorList>
            <person name="Satou Y."/>
            <person name="Satoh N."/>
        </authorList>
    </citation>
    <scope>NUCLEOTIDE SEQUENCE</scope>
</reference>
<dbReference type="GO" id="GO:0001228">
    <property type="term" value="F:DNA-binding transcription activator activity, RNA polymerase II-specific"/>
    <property type="evidence" value="ECO:0000318"/>
    <property type="project" value="GO_Central"/>
</dbReference>
<keyword evidence="11" id="KW-1185">Reference proteome</keyword>
<dbReference type="GO" id="GO:0005634">
    <property type="term" value="C:nucleus"/>
    <property type="evidence" value="ECO:0000318"/>
    <property type="project" value="GO_Central"/>
</dbReference>
<evidence type="ECO:0000256" key="5">
    <source>
        <dbReference type="ARBA" id="ARBA00023163"/>
    </source>
</evidence>
<accession>A0A1W2VP05</accession>
<accession>Q4H3V8</accession>
<dbReference type="OrthoDB" id="5847285at2759"/>
<dbReference type="GO" id="GO:0006357">
    <property type="term" value="P:regulation of transcription by RNA polymerase II"/>
    <property type="evidence" value="ECO:0000318"/>
    <property type="project" value="GO_Central"/>
</dbReference>
<dbReference type="CTD" id="778545"/>
<dbReference type="SUPFAM" id="SSF57959">
    <property type="entry name" value="Leucine zipper domain"/>
    <property type="match status" value="1"/>
</dbReference>
<comment type="subcellular location">
    <subcellularLocation>
        <location evidence="1">Nucleus</location>
    </subcellularLocation>
</comment>
<reference evidence="9" key="4">
    <citation type="submission" date="2005-04" db="EMBL/GenBank/DDBJ databases">
        <title>Expressed genes in Ciona intestinalis.</title>
        <authorList>
            <person name="Satou Y."/>
        </authorList>
    </citation>
    <scope>NUCLEOTIDE SEQUENCE</scope>
</reference>